<dbReference type="EMBL" id="DXGI01000446">
    <property type="protein sequence ID" value="HIW79819.1"/>
    <property type="molecule type" value="Genomic_DNA"/>
</dbReference>
<dbReference type="GO" id="GO:0004605">
    <property type="term" value="F:phosphatidate cytidylyltransferase activity"/>
    <property type="evidence" value="ECO:0007669"/>
    <property type="project" value="UniProtKB-EC"/>
</dbReference>
<sequence length="268" mass="28938">MIIASKHLPRIITGVILIGVLGTALALSGPYLFGLLLVFTLVGLWEFYAMFWPDNANLGGRLLGLLLGVVLLASAWVRPELVITALGLSTLLLACLFLFSWARDDHYRFTRVAVLMGGLLYVPMLIMPALNFALHEQLLLICTAAGSDTVAYFFGMRFGKHKIWPKVSPKKSVEGSLAGLAASVAVAVSFGLAFGVDTADWTHYALLGLVLGVMAQLGDFFESALKRSRSVKDSGSVLPGHGGVLDRVDSLLFVIPTYECARAVMTFF</sequence>
<keyword evidence="10 18" id="KW-0808">Transferase</keyword>
<evidence type="ECO:0000256" key="16">
    <source>
        <dbReference type="ARBA" id="ARBA00023209"/>
    </source>
</evidence>
<evidence type="ECO:0000256" key="8">
    <source>
        <dbReference type="ARBA" id="ARBA00022475"/>
    </source>
</evidence>
<feature type="transmembrane region" description="Helical" evidence="19">
    <location>
        <begin position="7"/>
        <end position="25"/>
    </location>
</feature>
<reference evidence="20" key="2">
    <citation type="submission" date="2021-04" db="EMBL/GenBank/DDBJ databases">
        <authorList>
            <person name="Gilroy R."/>
        </authorList>
    </citation>
    <scope>NUCLEOTIDE SEQUENCE</scope>
    <source>
        <strain evidence="20">ChiSxjej5B17-1746</strain>
    </source>
</reference>
<comment type="pathway">
    <text evidence="4">Lipid metabolism.</text>
</comment>
<evidence type="ECO:0000256" key="10">
    <source>
        <dbReference type="ARBA" id="ARBA00022679"/>
    </source>
</evidence>
<keyword evidence="15 19" id="KW-0472">Membrane</keyword>
<evidence type="ECO:0000256" key="11">
    <source>
        <dbReference type="ARBA" id="ARBA00022692"/>
    </source>
</evidence>
<name>A0A9D1R1Z5_9BACT</name>
<evidence type="ECO:0000256" key="18">
    <source>
        <dbReference type="RuleBase" id="RU003938"/>
    </source>
</evidence>
<comment type="similarity">
    <text evidence="5 18">Belongs to the CDS family.</text>
</comment>
<evidence type="ECO:0000256" key="12">
    <source>
        <dbReference type="ARBA" id="ARBA00022695"/>
    </source>
</evidence>
<feature type="transmembrane region" description="Helical" evidence="19">
    <location>
        <begin position="176"/>
        <end position="195"/>
    </location>
</feature>
<feature type="transmembrane region" description="Helical" evidence="19">
    <location>
        <begin position="31"/>
        <end position="51"/>
    </location>
</feature>
<evidence type="ECO:0000313" key="21">
    <source>
        <dbReference type="Proteomes" id="UP000824264"/>
    </source>
</evidence>
<evidence type="ECO:0000256" key="5">
    <source>
        <dbReference type="ARBA" id="ARBA00010185"/>
    </source>
</evidence>
<accession>A0A9D1R1Z5</accession>
<evidence type="ECO:0000256" key="6">
    <source>
        <dbReference type="ARBA" id="ARBA00012487"/>
    </source>
</evidence>
<keyword evidence="11 18" id="KW-0812">Transmembrane</keyword>
<feature type="transmembrane region" description="Helical" evidence="19">
    <location>
        <begin position="138"/>
        <end position="155"/>
    </location>
</feature>
<comment type="catalytic activity">
    <reaction evidence="1 18">
        <text>a 1,2-diacyl-sn-glycero-3-phosphate + CTP + H(+) = a CDP-1,2-diacyl-sn-glycerol + diphosphate</text>
        <dbReference type="Rhea" id="RHEA:16229"/>
        <dbReference type="ChEBI" id="CHEBI:15378"/>
        <dbReference type="ChEBI" id="CHEBI:33019"/>
        <dbReference type="ChEBI" id="CHEBI:37563"/>
        <dbReference type="ChEBI" id="CHEBI:58332"/>
        <dbReference type="ChEBI" id="CHEBI:58608"/>
        <dbReference type="EC" id="2.7.7.41"/>
    </reaction>
</comment>
<dbReference type="Pfam" id="PF01148">
    <property type="entry name" value="CTP_transf_1"/>
    <property type="match status" value="1"/>
</dbReference>
<dbReference type="GO" id="GO:0016024">
    <property type="term" value="P:CDP-diacylglycerol biosynthetic process"/>
    <property type="evidence" value="ECO:0007669"/>
    <property type="project" value="TreeGrafter"/>
</dbReference>
<dbReference type="GO" id="GO:0005886">
    <property type="term" value="C:plasma membrane"/>
    <property type="evidence" value="ECO:0007669"/>
    <property type="project" value="UniProtKB-SubCell"/>
</dbReference>
<evidence type="ECO:0000256" key="14">
    <source>
        <dbReference type="ARBA" id="ARBA00023098"/>
    </source>
</evidence>
<comment type="subcellular location">
    <subcellularLocation>
        <location evidence="2">Cell membrane</location>
        <topology evidence="2">Multi-pass membrane protein</topology>
    </subcellularLocation>
</comment>
<evidence type="ECO:0000256" key="3">
    <source>
        <dbReference type="ARBA" id="ARBA00005119"/>
    </source>
</evidence>
<keyword evidence="9" id="KW-0444">Lipid biosynthesis</keyword>
<evidence type="ECO:0000256" key="7">
    <source>
        <dbReference type="ARBA" id="ARBA00019373"/>
    </source>
</evidence>
<feature type="transmembrane region" description="Helical" evidence="19">
    <location>
        <begin position="83"/>
        <end position="101"/>
    </location>
</feature>
<evidence type="ECO:0000256" key="19">
    <source>
        <dbReference type="SAM" id="Phobius"/>
    </source>
</evidence>
<evidence type="ECO:0000256" key="1">
    <source>
        <dbReference type="ARBA" id="ARBA00001698"/>
    </source>
</evidence>
<protein>
    <recommendedName>
        <fullName evidence="7 18">Phosphatidate cytidylyltransferase</fullName>
        <ecNumber evidence="6 18">2.7.7.41</ecNumber>
    </recommendedName>
</protein>
<keyword evidence="8" id="KW-1003">Cell membrane</keyword>
<gene>
    <name evidence="20" type="ORF">H9874_11865</name>
</gene>
<comment type="caution">
    <text evidence="20">The sequence shown here is derived from an EMBL/GenBank/DDBJ whole genome shotgun (WGS) entry which is preliminary data.</text>
</comment>
<keyword evidence="16" id="KW-0594">Phospholipid biosynthesis</keyword>
<proteinExistence type="inferred from homology"/>
<feature type="transmembrane region" description="Helical" evidence="19">
    <location>
        <begin position="113"/>
        <end position="132"/>
    </location>
</feature>
<keyword evidence="14" id="KW-0443">Lipid metabolism</keyword>
<dbReference type="PROSITE" id="PS01315">
    <property type="entry name" value="CDS"/>
    <property type="match status" value="1"/>
</dbReference>
<keyword evidence="13 19" id="KW-1133">Transmembrane helix</keyword>
<evidence type="ECO:0000256" key="2">
    <source>
        <dbReference type="ARBA" id="ARBA00004651"/>
    </source>
</evidence>
<dbReference type="PANTHER" id="PTHR46382:SF1">
    <property type="entry name" value="PHOSPHATIDATE CYTIDYLYLTRANSFERASE"/>
    <property type="match status" value="1"/>
</dbReference>
<dbReference type="EC" id="2.7.7.41" evidence="6 18"/>
<reference evidence="20" key="1">
    <citation type="journal article" date="2021" name="PeerJ">
        <title>Extensive microbial diversity within the chicken gut microbiome revealed by metagenomics and culture.</title>
        <authorList>
            <person name="Gilroy R."/>
            <person name="Ravi A."/>
            <person name="Getino M."/>
            <person name="Pursley I."/>
            <person name="Horton D.L."/>
            <person name="Alikhan N.F."/>
            <person name="Baker D."/>
            <person name="Gharbi K."/>
            <person name="Hall N."/>
            <person name="Watson M."/>
            <person name="Adriaenssens E.M."/>
            <person name="Foster-Nyarko E."/>
            <person name="Jarju S."/>
            <person name="Secka A."/>
            <person name="Antonio M."/>
            <person name="Oren A."/>
            <person name="Chaudhuri R.R."/>
            <person name="La Ragione R."/>
            <person name="Hildebrand F."/>
            <person name="Pallen M.J."/>
        </authorList>
    </citation>
    <scope>NUCLEOTIDE SEQUENCE</scope>
    <source>
        <strain evidence="20">ChiSxjej5B17-1746</strain>
    </source>
</reference>
<organism evidence="20 21">
    <name type="scientific">Candidatus Bilophila faecipullorum</name>
    <dbReference type="NCBI Taxonomy" id="2838482"/>
    <lineage>
        <taxon>Bacteria</taxon>
        <taxon>Pseudomonadati</taxon>
        <taxon>Thermodesulfobacteriota</taxon>
        <taxon>Desulfovibrionia</taxon>
        <taxon>Desulfovibrionales</taxon>
        <taxon>Desulfovibrionaceae</taxon>
        <taxon>Bilophila</taxon>
    </lineage>
</organism>
<evidence type="ECO:0000256" key="17">
    <source>
        <dbReference type="ARBA" id="ARBA00023264"/>
    </source>
</evidence>
<evidence type="ECO:0000256" key="13">
    <source>
        <dbReference type="ARBA" id="ARBA00022989"/>
    </source>
</evidence>
<comment type="pathway">
    <text evidence="3 18">Phospholipid metabolism; CDP-diacylglycerol biosynthesis; CDP-diacylglycerol from sn-glycerol 3-phosphate: step 3/3.</text>
</comment>
<feature type="transmembrane region" description="Helical" evidence="19">
    <location>
        <begin position="201"/>
        <end position="221"/>
    </location>
</feature>
<evidence type="ECO:0000256" key="15">
    <source>
        <dbReference type="ARBA" id="ARBA00023136"/>
    </source>
</evidence>
<feature type="transmembrane region" description="Helical" evidence="19">
    <location>
        <begin position="58"/>
        <end position="77"/>
    </location>
</feature>
<evidence type="ECO:0000256" key="9">
    <source>
        <dbReference type="ARBA" id="ARBA00022516"/>
    </source>
</evidence>
<dbReference type="PANTHER" id="PTHR46382">
    <property type="entry name" value="PHOSPHATIDATE CYTIDYLYLTRANSFERASE"/>
    <property type="match status" value="1"/>
</dbReference>
<dbReference type="Proteomes" id="UP000824264">
    <property type="component" value="Unassembled WGS sequence"/>
</dbReference>
<keyword evidence="12 18" id="KW-0548">Nucleotidyltransferase</keyword>
<keyword evidence="17" id="KW-1208">Phospholipid metabolism</keyword>
<evidence type="ECO:0000313" key="20">
    <source>
        <dbReference type="EMBL" id="HIW79819.1"/>
    </source>
</evidence>
<dbReference type="AlphaFoldDB" id="A0A9D1R1Z5"/>
<dbReference type="InterPro" id="IPR000374">
    <property type="entry name" value="PC_trans"/>
</dbReference>
<evidence type="ECO:0000256" key="4">
    <source>
        <dbReference type="ARBA" id="ARBA00005189"/>
    </source>
</evidence>